<keyword evidence="16" id="KW-1185">Reference proteome</keyword>
<dbReference type="GO" id="GO:0005774">
    <property type="term" value="C:vacuolar membrane"/>
    <property type="evidence" value="ECO:0007669"/>
    <property type="project" value="UniProtKB-ARBA"/>
</dbReference>
<dbReference type="GO" id="GO:0051246">
    <property type="term" value="P:regulation of protein metabolic process"/>
    <property type="evidence" value="ECO:0007669"/>
    <property type="project" value="UniProtKB-ARBA"/>
</dbReference>
<feature type="domain" description="Glycosyl hydrolase family 30 TIM-barrel" evidence="14">
    <location>
        <begin position="98"/>
        <end position="445"/>
    </location>
</feature>
<dbReference type="Pfam" id="PF02055">
    <property type="entry name" value="Glyco_hydro_30"/>
    <property type="match status" value="1"/>
</dbReference>
<dbReference type="GO" id="GO:0010605">
    <property type="term" value="P:negative regulation of macromolecule metabolic process"/>
    <property type="evidence" value="ECO:0007669"/>
    <property type="project" value="UniProtKB-ARBA"/>
</dbReference>
<comment type="pathway">
    <text evidence="3">Sphingolipid metabolism.</text>
</comment>
<protein>
    <recommendedName>
        <fullName evidence="5 12">Glucosylceramidase</fullName>
        <ecNumber evidence="5 12">3.2.1.45</ecNumber>
    </recommendedName>
</protein>
<keyword evidence="7 12" id="KW-0378">Hydrolase</keyword>
<keyword evidence="9 12" id="KW-0443">Lipid metabolism</keyword>
<evidence type="ECO:0000256" key="12">
    <source>
        <dbReference type="RuleBase" id="RU361188"/>
    </source>
</evidence>
<dbReference type="GeneID" id="114247702"/>
<dbReference type="PRINTS" id="PR00843">
    <property type="entry name" value="GLHYDRLASE30"/>
</dbReference>
<evidence type="ECO:0000256" key="4">
    <source>
        <dbReference type="ARBA" id="ARBA00005382"/>
    </source>
</evidence>
<evidence type="ECO:0000256" key="2">
    <source>
        <dbReference type="ARBA" id="ARBA00004760"/>
    </source>
</evidence>
<dbReference type="Gene3D" id="3.20.20.80">
    <property type="entry name" value="Glycosidases"/>
    <property type="match status" value="1"/>
</dbReference>
<dbReference type="PANTHER" id="PTHR11069">
    <property type="entry name" value="GLUCOSYLCERAMIDASE"/>
    <property type="match status" value="1"/>
</dbReference>
<dbReference type="SUPFAM" id="SSF51011">
    <property type="entry name" value="Glycosyl hydrolase domain"/>
    <property type="match status" value="1"/>
</dbReference>
<sequence length="517" mass="58360">MKILICISFLTLYASLKGALSDTVCQARGSGAIVCVCNDTYCDTVTREPPIIGAYNTYTTSESGLRFSKTGGTLNPYNNLTQCGTTLVIEPSVRHQTIEGFGGAVTDAAGIHWKSLSQNLQNHLIESYFSRNGLEYNMIRVPIGGSDFSTHPYAYNEFPENDATLSNFTLAKEDYQYKIPLIKSAMSATKKQIHIVATTWSPPPWMKTNNRYSGISRLKPEYFQTYADYHLKFIQKYADEGIPVWAITTTNEPLSGMLGLDSFNTLGWTQDQMAKWIINNLGPTIRNSTHKNTKILAVDDQRISIPYWFNYMVAKNPKTLDYIDGIAVHYYTDFITPAYILTEVSKAFPDKFILATEACEGSFPWQKNKVELGSWTRAANYINDIITDLNHNVVGWIDWNLCLDVNGGPNWAKNFVDSPIIVFPENGEFVKQPMFYAIGHFSKFIPRGSVRIKVHERKRIFSKSIENVAFLTPYGTIVAVLYNRGNRASVKIKIRTKEIVLELLAKSISTVEFPYKT</sequence>
<dbReference type="GO" id="GO:0042391">
    <property type="term" value="P:regulation of membrane potential"/>
    <property type="evidence" value="ECO:0007669"/>
    <property type="project" value="UniProtKB-ARBA"/>
</dbReference>
<evidence type="ECO:0000256" key="1">
    <source>
        <dbReference type="ARBA" id="ARBA00001013"/>
    </source>
</evidence>
<dbReference type="GO" id="GO:0004348">
    <property type="term" value="F:glucosylceramidase activity"/>
    <property type="evidence" value="ECO:0007669"/>
    <property type="project" value="UniProtKB-EC"/>
</dbReference>
<evidence type="ECO:0000256" key="6">
    <source>
        <dbReference type="ARBA" id="ARBA00022729"/>
    </source>
</evidence>
<dbReference type="GO" id="GO:0008202">
    <property type="term" value="P:steroid metabolic process"/>
    <property type="evidence" value="ECO:0007669"/>
    <property type="project" value="UniProtKB-ARBA"/>
</dbReference>
<evidence type="ECO:0000256" key="9">
    <source>
        <dbReference type="ARBA" id="ARBA00023098"/>
    </source>
</evidence>
<accession>A0A6J2K8A9</accession>
<evidence type="ECO:0000259" key="14">
    <source>
        <dbReference type="Pfam" id="PF02055"/>
    </source>
</evidence>
<dbReference type="GO" id="GO:0006914">
    <property type="term" value="P:autophagy"/>
    <property type="evidence" value="ECO:0007669"/>
    <property type="project" value="UniProtKB-ARBA"/>
</dbReference>
<keyword evidence="6 13" id="KW-0732">Signal</keyword>
<organism evidence="16 17">
    <name type="scientific">Bombyx mandarina</name>
    <name type="common">Wild silk moth</name>
    <name type="synonym">Wild silkworm</name>
    <dbReference type="NCBI Taxonomy" id="7092"/>
    <lineage>
        <taxon>Eukaryota</taxon>
        <taxon>Metazoa</taxon>
        <taxon>Ecdysozoa</taxon>
        <taxon>Arthropoda</taxon>
        <taxon>Hexapoda</taxon>
        <taxon>Insecta</taxon>
        <taxon>Pterygota</taxon>
        <taxon>Neoptera</taxon>
        <taxon>Endopterygota</taxon>
        <taxon>Lepidoptera</taxon>
        <taxon>Glossata</taxon>
        <taxon>Ditrysia</taxon>
        <taxon>Bombycoidea</taxon>
        <taxon>Bombycidae</taxon>
        <taxon>Bombycinae</taxon>
        <taxon>Bombyx</taxon>
    </lineage>
</organism>
<feature type="signal peptide" evidence="13">
    <location>
        <begin position="1"/>
        <end position="21"/>
    </location>
</feature>
<reference evidence="17" key="1">
    <citation type="submission" date="2025-08" db="UniProtKB">
        <authorList>
            <consortium name="RefSeq"/>
        </authorList>
    </citation>
    <scope>IDENTIFICATION</scope>
    <source>
        <tissue evidence="17">Silk gland</tissue>
    </source>
</reference>
<comment type="pathway">
    <text evidence="2">Lipid metabolism; sphingolipid metabolism.</text>
</comment>
<comment type="catalytic activity">
    <reaction evidence="1">
        <text>a beta-D-glucosyl-(1&lt;-&gt;1')-N-acylsphing-4-enine + H2O = an N-acylsphing-4-enine + D-glucose</text>
        <dbReference type="Rhea" id="RHEA:13269"/>
        <dbReference type="ChEBI" id="CHEBI:4167"/>
        <dbReference type="ChEBI" id="CHEBI:15377"/>
        <dbReference type="ChEBI" id="CHEBI:22801"/>
        <dbReference type="ChEBI" id="CHEBI:52639"/>
        <dbReference type="EC" id="3.2.1.45"/>
    </reaction>
    <physiologicalReaction direction="left-to-right" evidence="1">
        <dbReference type="Rhea" id="RHEA:13270"/>
    </physiologicalReaction>
</comment>
<dbReference type="RefSeq" id="XP_028036519.1">
    <property type="nucleotide sequence ID" value="XM_028180718.1"/>
</dbReference>
<evidence type="ECO:0000256" key="10">
    <source>
        <dbReference type="ARBA" id="ARBA00050474"/>
    </source>
</evidence>
<comment type="similarity">
    <text evidence="4 12">Belongs to the glycosyl hydrolase 30 family.</text>
</comment>
<evidence type="ECO:0000256" key="11">
    <source>
        <dbReference type="ARBA" id="ARBA00051345"/>
    </source>
</evidence>
<dbReference type="KEGG" id="bman:114247702"/>
<dbReference type="InterPro" id="IPR033453">
    <property type="entry name" value="Glyco_hydro_30_TIM-barrel"/>
</dbReference>
<dbReference type="GO" id="GO:0006680">
    <property type="term" value="P:glucosylceramide catabolic process"/>
    <property type="evidence" value="ECO:0007669"/>
    <property type="project" value="UniProtKB-ARBA"/>
</dbReference>
<comment type="catalytic activity">
    <reaction evidence="11">
        <text>an N-acyl-1-beta-D-glucosyl-15-methylhexadecasphing-4-enine + H2O = an N-acyl-15-methylhexadecasphing-4-enine + D-glucose</text>
        <dbReference type="Rhea" id="RHEA:34755"/>
        <dbReference type="ChEBI" id="CHEBI:4167"/>
        <dbReference type="ChEBI" id="CHEBI:15377"/>
        <dbReference type="ChEBI" id="CHEBI:70815"/>
        <dbReference type="ChEBI" id="CHEBI:70846"/>
    </reaction>
    <physiologicalReaction direction="left-to-right" evidence="11">
        <dbReference type="Rhea" id="RHEA:34756"/>
    </physiologicalReaction>
</comment>
<dbReference type="GO" id="GO:0016241">
    <property type="term" value="P:regulation of macroautophagy"/>
    <property type="evidence" value="ECO:0007669"/>
    <property type="project" value="UniProtKB-ARBA"/>
</dbReference>
<name>A0A6J2K8A9_BOMMA</name>
<comment type="catalytic activity">
    <reaction evidence="10">
        <text>a beta-D-glucosylceramide + H2O = an N-acyl-sphingoid base + D-glucose</text>
        <dbReference type="Rhea" id="RHEA:81447"/>
        <dbReference type="ChEBI" id="CHEBI:4167"/>
        <dbReference type="ChEBI" id="CHEBI:15377"/>
        <dbReference type="ChEBI" id="CHEBI:83264"/>
        <dbReference type="ChEBI" id="CHEBI:83273"/>
    </reaction>
    <physiologicalReaction direction="left-to-right" evidence="10">
        <dbReference type="Rhea" id="RHEA:81448"/>
    </physiologicalReaction>
</comment>
<keyword evidence="12" id="KW-0326">Glycosidase</keyword>
<dbReference type="InterPro" id="IPR001139">
    <property type="entry name" value="Glyco_hydro_30"/>
</dbReference>
<gene>
    <name evidence="17" type="primary">LOC114247702</name>
</gene>
<feature type="chain" id="PRO_5026836411" description="Glucosylceramidase" evidence="13">
    <location>
        <begin position="22"/>
        <end position="517"/>
    </location>
</feature>
<dbReference type="GO" id="GO:0016758">
    <property type="term" value="F:hexosyltransferase activity"/>
    <property type="evidence" value="ECO:0007669"/>
    <property type="project" value="UniProtKB-ARBA"/>
</dbReference>
<evidence type="ECO:0000259" key="15">
    <source>
        <dbReference type="Pfam" id="PF17189"/>
    </source>
</evidence>
<evidence type="ECO:0000313" key="17">
    <source>
        <dbReference type="RefSeq" id="XP_028036519.1"/>
    </source>
</evidence>
<dbReference type="GO" id="GO:0032006">
    <property type="term" value="P:regulation of TOR signaling"/>
    <property type="evidence" value="ECO:0007669"/>
    <property type="project" value="UniProtKB-ARBA"/>
</dbReference>
<dbReference type="FunFam" id="3.20.20.80:FF:000030">
    <property type="entry name" value="Lysosomal acid glucosylceramidase"/>
    <property type="match status" value="1"/>
</dbReference>
<dbReference type="Proteomes" id="UP000504629">
    <property type="component" value="Unplaced"/>
</dbReference>
<evidence type="ECO:0000256" key="8">
    <source>
        <dbReference type="ARBA" id="ARBA00022919"/>
    </source>
</evidence>
<dbReference type="InterPro" id="IPR017853">
    <property type="entry name" value="GH"/>
</dbReference>
<dbReference type="OrthoDB" id="2160638at2759"/>
<keyword evidence="8 12" id="KW-0746">Sphingolipid metabolism</keyword>
<evidence type="ECO:0000256" key="5">
    <source>
        <dbReference type="ARBA" id="ARBA00012658"/>
    </source>
</evidence>
<dbReference type="PANTHER" id="PTHR11069:SF23">
    <property type="entry name" value="LYSOSOMAL ACID GLUCOSYLCERAMIDASE"/>
    <property type="match status" value="1"/>
</dbReference>
<evidence type="ECO:0000256" key="7">
    <source>
        <dbReference type="ARBA" id="ARBA00022801"/>
    </source>
</evidence>
<evidence type="ECO:0000256" key="3">
    <source>
        <dbReference type="ARBA" id="ARBA00004991"/>
    </source>
</evidence>
<dbReference type="GO" id="GO:0007040">
    <property type="term" value="P:lysosome organization"/>
    <property type="evidence" value="ECO:0007669"/>
    <property type="project" value="UniProtKB-ARBA"/>
</dbReference>
<dbReference type="GO" id="GO:0006066">
    <property type="term" value="P:alcohol metabolic process"/>
    <property type="evidence" value="ECO:0007669"/>
    <property type="project" value="UniProtKB-ARBA"/>
</dbReference>
<dbReference type="GO" id="GO:0005102">
    <property type="term" value="F:signaling receptor binding"/>
    <property type="evidence" value="ECO:0007669"/>
    <property type="project" value="UniProtKB-ARBA"/>
</dbReference>
<evidence type="ECO:0000256" key="13">
    <source>
        <dbReference type="SAM" id="SignalP"/>
    </source>
</evidence>
<dbReference type="AlphaFoldDB" id="A0A6J2K8A9"/>
<dbReference type="EC" id="3.2.1.45" evidence="5 12"/>
<feature type="domain" description="Glycosyl hydrolase family 30 beta sandwich" evidence="15">
    <location>
        <begin position="448"/>
        <end position="511"/>
    </location>
</feature>
<dbReference type="Pfam" id="PF17189">
    <property type="entry name" value="Glyco_hydro_30C"/>
    <property type="match status" value="1"/>
</dbReference>
<dbReference type="SUPFAM" id="SSF51445">
    <property type="entry name" value="(Trans)glycosidases"/>
    <property type="match status" value="1"/>
</dbReference>
<dbReference type="GO" id="GO:0005764">
    <property type="term" value="C:lysosome"/>
    <property type="evidence" value="ECO:0007669"/>
    <property type="project" value="UniProtKB-ARBA"/>
</dbReference>
<evidence type="ECO:0000313" key="16">
    <source>
        <dbReference type="Proteomes" id="UP000504629"/>
    </source>
</evidence>
<dbReference type="InterPro" id="IPR033452">
    <property type="entry name" value="GH30_C"/>
</dbReference>
<dbReference type="GO" id="GO:0030163">
    <property type="term" value="P:protein catabolic process"/>
    <property type="evidence" value="ECO:0007669"/>
    <property type="project" value="UniProtKB-ARBA"/>
</dbReference>
<proteinExistence type="inferred from homology"/>